<proteinExistence type="predicted"/>
<protein>
    <submittedName>
        <fullName evidence="1">Uncharacterized protein</fullName>
    </submittedName>
</protein>
<gene>
    <name evidence="1" type="ORF">H8E19_07425</name>
</gene>
<accession>A0A8J6MZG1</accession>
<name>A0A8J6MZG1_9DELT</name>
<comment type="caution">
    <text evidence="1">The sequence shown here is derived from an EMBL/GenBank/DDBJ whole genome shotgun (WGS) entry which is preliminary data.</text>
</comment>
<dbReference type="AlphaFoldDB" id="A0A8J6MZG1"/>
<organism evidence="1 2">
    <name type="scientific">Candidatus Desulfacyla euxinica</name>
    <dbReference type="NCBI Taxonomy" id="2841693"/>
    <lineage>
        <taxon>Bacteria</taxon>
        <taxon>Deltaproteobacteria</taxon>
        <taxon>Candidatus Desulfacyla</taxon>
    </lineage>
</organism>
<dbReference type="Proteomes" id="UP000650524">
    <property type="component" value="Unassembled WGS sequence"/>
</dbReference>
<sequence length="70" mass="8305">MKKCQICNKRYPQPGKPYCWQCRGVLDADLGRSFEQDRQRAQEDLKRQAQENYEGLLQLTTKTFFGIKTF</sequence>
<reference evidence="1 2" key="1">
    <citation type="submission" date="2020-08" db="EMBL/GenBank/DDBJ databases">
        <title>Bridging the membrane lipid divide: bacteria of the FCB group superphylum have the potential to synthesize archaeal ether lipids.</title>
        <authorList>
            <person name="Villanueva L."/>
            <person name="Von Meijenfeldt F.A.B."/>
            <person name="Westbye A.B."/>
            <person name="Yadav S."/>
            <person name="Hopmans E.C."/>
            <person name="Dutilh B.E."/>
            <person name="Sinninghe Damste J.S."/>
        </authorList>
    </citation>
    <scope>NUCLEOTIDE SEQUENCE [LARGE SCALE GENOMIC DNA]</scope>
    <source>
        <strain evidence="1">NIOZ-UU27</strain>
    </source>
</reference>
<evidence type="ECO:0000313" key="2">
    <source>
        <dbReference type="Proteomes" id="UP000650524"/>
    </source>
</evidence>
<evidence type="ECO:0000313" key="1">
    <source>
        <dbReference type="EMBL" id="MBC8177221.1"/>
    </source>
</evidence>
<dbReference type="EMBL" id="JACNJD010000198">
    <property type="protein sequence ID" value="MBC8177221.1"/>
    <property type="molecule type" value="Genomic_DNA"/>
</dbReference>